<reference evidence="1 2" key="1">
    <citation type="submission" date="2018-01" db="EMBL/GenBank/DDBJ databases">
        <title>Genomic Sequence of Chromobacterium MWU13-2610 from wild cranberry bogs within the Cape Cod National Seashore.</title>
        <authorList>
            <person name="O'Hara-Hanley K."/>
            <person name="Soby S."/>
            <person name="Harrison A."/>
        </authorList>
    </citation>
    <scope>NUCLEOTIDE SEQUENCE [LARGE SCALE GENOMIC DNA]</scope>
    <source>
        <strain evidence="1 2">MWU13-2610</strain>
    </source>
</reference>
<proteinExistence type="predicted"/>
<accession>A0A2K4MRI6</accession>
<protein>
    <submittedName>
        <fullName evidence="1">IS5/IS1182 family transposase</fullName>
    </submittedName>
</protein>
<gene>
    <name evidence="1" type="ORF">C2134_06360</name>
</gene>
<keyword evidence="2" id="KW-1185">Reference proteome</keyword>
<evidence type="ECO:0000313" key="2">
    <source>
        <dbReference type="Proteomes" id="UP000236416"/>
    </source>
</evidence>
<organism evidence="1 2">
    <name type="scientific">Chromobacterium sinusclupearum</name>
    <dbReference type="NCBI Taxonomy" id="2077146"/>
    <lineage>
        <taxon>Bacteria</taxon>
        <taxon>Pseudomonadati</taxon>
        <taxon>Pseudomonadota</taxon>
        <taxon>Betaproteobacteria</taxon>
        <taxon>Neisseriales</taxon>
        <taxon>Chromobacteriaceae</taxon>
        <taxon>Chromobacterium</taxon>
    </lineage>
</organism>
<dbReference type="EMBL" id="PPTF01000019">
    <property type="protein sequence ID" value="POA99693.1"/>
    <property type="molecule type" value="Genomic_DNA"/>
</dbReference>
<evidence type="ECO:0000313" key="1">
    <source>
        <dbReference type="EMBL" id="POA99693.1"/>
    </source>
</evidence>
<name>A0A2K4MRI6_9NEIS</name>
<feature type="non-terminal residue" evidence="1">
    <location>
        <position position="1"/>
    </location>
</feature>
<sequence length="36" mass="4048">RVTTRRFEGQVAELQVRAAILNRFSMLGRPCTEAVA</sequence>
<dbReference type="Proteomes" id="UP000236416">
    <property type="component" value="Unassembled WGS sequence"/>
</dbReference>
<comment type="caution">
    <text evidence="1">The sequence shown here is derived from an EMBL/GenBank/DDBJ whole genome shotgun (WGS) entry which is preliminary data.</text>
</comment>
<dbReference type="AlphaFoldDB" id="A0A2K4MRI6"/>